<dbReference type="GO" id="GO:0005737">
    <property type="term" value="C:cytoplasm"/>
    <property type="evidence" value="ECO:0007669"/>
    <property type="project" value="TreeGrafter"/>
</dbReference>
<dbReference type="AlphaFoldDB" id="A0A6J2PH65"/>
<dbReference type="Gene3D" id="1.10.533.10">
    <property type="entry name" value="Death Domain, Fas"/>
    <property type="match status" value="1"/>
</dbReference>
<protein>
    <submittedName>
        <fullName evidence="5">Uncharacterized protein LOC115006929</fullName>
    </submittedName>
</protein>
<dbReference type="SUPFAM" id="SSF47986">
    <property type="entry name" value="DEATH domain"/>
    <property type="match status" value="1"/>
</dbReference>
<dbReference type="PROSITE" id="PS50105">
    <property type="entry name" value="SAM_DOMAIN"/>
    <property type="match status" value="1"/>
</dbReference>
<dbReference type="PANTHER" id="PTHR16155:SF18">
    <property type="entry name" value="STERILE ALPHA MOTIF DOMAIN-CONTAINING PROTEIN 9-LIKE"/>
    <property type="match status" value="1"/>
</dbReference>
<dbReference type="Proteomes" id="UP000504630">
    <property type="component" value="Chromosome 4"/>
</dbReference>
<dbReference type="InterPro" id="IPR001660">
    <property type="entry name" value="SAM"/>
</dbReference>
<dbReference type="OrthoDB" id="2337140at2759"/>
<evidence type="ECO:0000313" key="5">
    <source>
        <dbReference type="RefSeq" id="XP_029285418.1"/>
    </source>
</evidence>
<organism evidence="4 5">
    <name type="scientific">Cottoperca gobio</name>
    <name type="common">Frogmouth</name>
    <name type="synonym">Aphritis gobio</name>
    <dbReference type="NCBI Taxonomy" id="56716"/>
    <lineage>
        <taxon>Eukaryota</taxon>
        <taxon>Metazoa</taxon>
        <taxon>Chordata</taxon>
        <taxon>Craniata</taxon>
        <taxon>Vertebrata</taxon>
        <taxon>Euteleostomi</taxon>
        <taxon>Actinopterygii</taxon>
        <taxon>Neopterygii</taxon>
        <taxon>Teleostei</taxon>
        <taxon>Neoteleostei</taxon>
        <taxon>Acanthomorphata</taxon>
        <taxon>Eupercaria</taxon>
        <taxon>Perciformes</taxon>
        <taxon>Notothenioidei</taxon>
        <taxon>Bovichtidae</taxon>
        <taxon>Cottoperca</taxon>
    </lineage>
</organism>
<evidence type="ECO:0000259" key="3">
    <source>
        <dbReference type="PROSITE" id="PS50824"/>
    </source>
</evidence>
<dbReference type="InParanoid" id="A0A6J2PH65"/>
<dbReference type="InterPro" id="IPR004020">
    <property type="entry name" value="DAPIN"/>
</dbReference>
<sequence>MSESTTEATEIKTWTKEDVHHWLLTEVKVHQTCADTFIEEEVSGEVLDDFEKADILDLIKKHGPAVKISFYLERLKEGSQHESQFSADVENWTKEQVTQWLLQRVKVDGKKAERFQEEDVSGDCLVCFRKQDFLDLELKKGPAVKILKELGRLKNKELHPVRRSFRWSFRTKNKQENKKTNMAQEKPPEKDELPTSRETKRKENPAPLIKNILDKLSINDVKSFLFELKHYTDSEYKPIPLSKLEGKDAIDIAMLVTDYYGCDKALCVTRDVLQNMNQRELVSQLQSHMGQMKLHQKYCVDEDTVKSDSSFCSRSKHQEREEKNVSCFMDVKITLPSCMAARQEPHNPSY</sequence>
<dbReference type="InterPro" id="IPR011029">
    <property type="entry name" value="DEATH-like_dom_sf"/>
</dbReference>
<dbReference type="KEGG" id="cgob:115006929"/>
<feature type="domain" description="Pyrin" evidence="3">
    <location>
        <begin position="201"/>
        <end position="291"/>
    </location>
</feature>
<dbReference type="Pfam" id="PF00536">
    <property type="entry name" value="SAM_1"/>
    <property type="match status" value="1"/>
</dbReference>
<proteinExistence type="predicted"/>
<feature type="domain" description="SAM" evidence="2">
    <location>
        <begin position="14"/>
        <end position="58"/>
    </location>
</feature>
<dbReference type="Pfam" id="PF02758">
    <property type="entry name" value="PYRIN"/>
    <property type="match status" value="1"/>
</dbReference>
<feature type="compositionally biased region" description="Basic and acidic residues" evidence="1">
    <location>
        <begin position="186"/>
        <end position="204"/>
    </location>
</feature>
<dbReference type="GeneID" id="115006929"/>
<dbReference type="PANTHER" id="PTHR16155">
    <property type="entry name" value="DED DOMAIN-CONTAINING PROTEIN"/>
    <property type="match status" value="1"/>
</dbReference>
<dbReference type="SMART" id="SM01289">
    <property type="entry name" value="PYRIN"/>
    <property type="match status" value="1"/>
</dbReference>
<evidence type="ECO:0000256" key="1">
    <source>
        <dbReference type="SAM" id="MobiDB-lite"/>
    </source>
</evidence>
<reference evidence="5" key="1">
    <citation type="submission" date="2025-08" db="UniProtKB">
        <authorList>
            <consortium name="RefSeq"/>
        </authorList>
    </citation>
    <scope>IDENTIFICATION</scope>
</reference>
<dbReference type="SUPFAM" id="SSF47769">
    <property type="entry name" value="SAM/Pointed domain"/>
    <property type="match status" value="2"/>
</dbReference>
<dbReference type="InterPro" id="IPR013761">
    <property type="entry name" value="SAM/pointed_sf"/>
</dbReference>
<dbReference type="RefSeq" id="XP_029285418.1">
    <property type="nucleotide sequence ID" value="XM_029429558.1"/>
</dbReference>
<name>A0A6J2PH65_COTGO</name>
<evidence type="ECO:0000259" key="2">
    <source>
        <dbReference type="PROSITE" id="PS50105"/>
    </source>
</evidence>
<gene>
    <name evidence="5" type="primary">LOC115006929</name>
</gene>
<dbReference type="Gene3D" id="1.10.150.50">
    <property type="entry name" value="Transcription Factor, Ets-1"/>
    <property type="match status" value="2"/>
</dbReference>
<dbReference type="PROSITE" id="PS50824">
    <property type="entry name" value="DAPIN"/>
    <property type="match status" value="1"/>
</dbReference>
<feature type="region of interest" description="Disordered" evidence="1">
    <location>
        <begin position="175"/>
        <end position="206"/>
    </location>
</feature>
<keyword evidence="4" id="KW-1185">Reference proteome</keyword>
<accession>A0A6J2PH65</accession>
<evidence type="ECO:0000313" key="4">
    <source>
        <dbReference type="Proteomes" id="UP000504630"/>
    </source>
</evidence>